<comment type="caution">
    <text evidence="2">The sequence shown here is derived from an EMBL/GenBank/DDBJ whole genome shotgun (WGS) entry which is preliminary data.</text>
</comment>
<evidence type="ECO:0000313" key="2">
    <source>
        <dbReference type="EMBL" id="KAK8503576.1"/>
    </source>
</evidence>
<proteinExistence type="predicted"/>
<reference evidence="2 3" key="1">
    <citation type="journal article" date="2024" name="G3 (Bethesda)">
        <title>Genome assembly of Hibiscus sabdariffa L. provides insights into metabolisms of medicinal natural products.</title>
        <authorList>
            <person name="Kim T."/>
        </authorList>
    </citation>
    <scope>NUCLEOTIDE SEQUENCE [LARGE SCALE GENOMIC DNA]</scope>
    <source>
        <strain evidence="2">TK-2024</strain>
        <tissue evidence="2">Old leaves</tissue>
    </source>
</reference>
<evidence type="ECO:0000256" key="1">
    <source>
        <dbReference type="SAM" id="MobiDB-lite"/>
    </source>
</evidence>
<feature type="compositionally biased region" description="Basic residues" evidence="1">
    <location>
        <begin position="26"/>
        <end position="50"/>
    </location>
</feature>
<feature type="compositionally biased region" description="Basic and acidic residues" evidence="1">
    <location>
        <begin position="7"/>
        <end position="19"/>
    </location>
</feature>
<dbReference type="EMBL" id="JBBPBM010000149">
    <property type="protein sequence ID" value="KAK8503576.1"/>
    <property type="molecule type" value="Genomic_DNA"/>
</dbReference>
<organism evidence="2 3">
    <name type="scientific">Hibiscus sabdariffa</name>
    <name type="common">roselle</name>
    <dbReference type="NCBI Taxonomy" id="183260"/>
    <lineage>
        <taxon>Eukaryota</taxon>
        <taxon>Viridiplantae</taxon>
        <taxon>Streptophyta</taxon>
        <taxon>Embryophyta</taxon>
        <taxon>Tracheophyta</taxon>
        <taxon>Spermatophyta</taxon>
        <taxon>Magnoliopsida</taxon>
        <taxon>eudicotyledons</taxon>
        <taxon>Gunneridae</taxon>
        <taxon>Pentapetalae</taxon>
        <taxon>rosids</taxon>
        <taxon>malvids</taxon>
        <taxon>Malvales</taxon>
        <taxon>Malvaceae</taxon>
        <taxon>Malvoideae</taxon>
        <taxon>Hibiscus</taxon>
    </lineage>
</organism>
<protein>
    <submittedName>
        <fullName evidence="2">Uncharacterized protein</fullName>
    </submittedName>
</protein>
<feature type="compositionally biased region" description="Basic and acidic residues" evidence="1">
    <location>
        <begin position="109"/>
        <end position="121"/>
    </location>
</feature>
<sequence>MPASRRQKPEEKSGQEEPTSKGNTKLVHHTTKPHRRASPRPKRGHAHGAKKNTIPSGGSADQKRSPERGQTQSQTCVQAAATQQSMLSGRENTNAPISVTNNPTSTARKGLEEKEERWPRE</sequence>
<keyword evidence="3" id="KW-1185">Reference proteome</keyword>
<feature type="compositionally biased region" description="Polar residues" evidence="1">
    <location>
        <begin position="68"/>
        <end position="107"/>
    </location>
</feature>
<evidence type="ECO:0000313" key="3">
    <source>
        <dbReference type="Proteomes" id="UP001472677"/>
    </source>
</evidence>
<accession>A0ABR2B9B7</accession>
<dbReference type="Proteomes" id="UP001472677">
    <property type="component" value="Unassembled WGS sequence"/>
</dbReference>
<gene>
    <name evidence="2" type="ORF">V6N12_036749</name>
</gene>
<feature type="region of interest" description="Disordered" evidence="1">
    <location>
        <begin position="1"/>
        <end position="121"/>
    </location>
</feature>
<name>A0ABR2B9B7_9ROSI</name>